<dbReference type="GO" id="GO:0005730">
    <property type="term" value="C:nucleolus"/>
    <property type="evidence" value="ECO:0007669"/>
    <property type="project" value="TreeGrafter"/>
</dbReference>
<keyword evidence="3" id="KW-0813">Transport</keyword>
<dbReference type="Pfam" id="PF08701">
    <property type="entry name" value="GN3L_Grn1"/>
    <property type="match status" value="1"/>
</dbReference>
<evidence type="ECO:0000256" key="9">
    <source>
        <dbReference type="SAM" id="MobiDB-lite"/>
    </source>
</evidence>
<accession>A0A448YQ23</accession>
<evidence type="ECO:0000256" key="4">
    <source>
        <dbReference type="ARBA" id="ARBA00022517"/>
    </source>
</evidence>
<evidence type="ECO:0000256" key="1">
    <source>
        <dbReference type="ARBA" id="ARBA00003269"/>
    </source>
</evidence>
<evidence type="ECO:0000256" key="2">
    <source>
        <dbReference type="ARBA" id="ARBA00004123"/>
    </source>
</evidence>
<dbReference type="InterPro" id="IPR014813">
    <property type="entry name" value="Gnl3_N_dom"/>
</dbReference>
<dbReference type="PRINTS" id="PR00326">
    <property type="entry name" value="GTP1OBG"/>
</dbReference>
<dbReference type="InterPro" id="IPR023179">
    <property type="entry name" value="GTP-bd_ortho_bundle_sf"/>
</dbReference>
<keyword evidence="8" id="KW-0539">Nucleus</keyword>
<feature type="compositionally biased region" description="Acidic residues" evidence="9">
    <location>
        <begin position="124"/>
        <end position="156"/>
    </location>
</feature>
<dbReference type="InterPro" id="IPR006073">
    <property type="entry name" value="GTP-bd"/>
</dbReference>
<dbReference type="InParanoid" id="A0A448YQ23"/>
<dbReference type="GO" id="GO:0005525">
    <property type="term" value="F:GTP binding"/>
    <property type="evidence" value="ECO:0007669"/>
    <property type="project" value="UniProtKB-KW"/>
</dbReference>
<comment type="function">
    <text evidence="1">May be involved in the mitochondrial lipid metabolism.</text>
</comment>
<dbReference type="FunCoup" id="A0A448YQ23">
    <property type="interactions" value="1106"/>
</dbReference>
<dbReference type="SUPFAM" id="SSF52540">
    <property type="entry name" value="P-loop containing nucleoside triphosphate hydrolases"/>
    <property type="match status" value="1"/>
</dbReference>
<evidence type="ECO:0000256" key="7">
    <source>
        <dbReference type="ARBA" id="ARBA00023134"/>
    </source>
</evidence>
<keyword evidence="12" id="KW-1185">Reference proteome</keyword>
<dbReference type="InterPro" id="IPR027417">
    <property type="entry name" value="P-loop_NTPase"/>
</dbReference>
<name>A0A448YQ23_BRENA</name>
<feature type="region of interest" description="Disordered" evidence="9">
    <location>
        <begin position="1"/>
        <end position="48"/>
    </location>
</feature>
<evidence type="ECO:0000259" key="10">
    <source>
        <dbReference type="PROSITE" id="PS51721"/>
    </source>
</evidence>
<dbReference type="OrthoDB" id="10266128at2759"/>
<feature type="compositionally biased region" description="Basic residues" evidence="9">
    <location>
        <begin position="21"/>
        <end position="34"/>
    </location>
</feature>
<dbReference type="Pfam" id="PF01926">
    <property type="entry name" value="MMR_HSR1"/>
    <property type="match status" value="1"/>
</dbReference>
<protein>
    <submittedName>
        <fullName evidence="11">DEKNAAC104140</fullName>
    </submittedName>
</protein>
<dbReference type="CDD" id="cd04178">
    <property type="entry name" value="Nucleostemin_like"/>
    <property type="match status" value="1"/>
</dbReference>
<dbReference type="GO" id="GO:0030684">
    <property type="term" value="C:preribosome"/>
    <property type="evidence" value="ECO:0007669"/>
    <property type="project" value="UniProtKB-ARBA"/>
</dbReference>
<evidence type="ECO:0000313" key="12">
    <source>
        <dbReference type="Proteomes" id="UP000290900"/>
    </source>
</evidence>
<sequence>MRVKKPKSKRTTTRMREGIKKKAAAKRRKDRKFAKKDPTWKSNKKKDIGIPASFPYKDRILQEIEAAKIRKEEELERKRSERIRQREIMADQGEEIDEGEVEEGIKQDSMAALMESAQRAATDFEGEDDGKMDEDDEEDEEFEVVDYEIEDEEEGESGQSEKSRKQFDKVFKNVVDASDVVLYVLDARDPERTRSRRVEEAVLSDPEKRLILILNKVDLVPETVLKQWIRHLQKSFPTVAVKASSGASNGKTFNKKLTQAATAGQLLQSLKLYAEKSNLKRAITVGVIGFPNVGKSSVINSLTTRRGKAGKACPVGNEAGVTRTLREVKVDNKLKILDSPGIVFPEMKVSGQGRKYIAELALLNAVPMKEVTDPELAVKLLIRRLAKDSEMADSFKQYYGLPELPTGKLDEFVKQVLIHIARSHGRLGKNGIPNLISAAMVILSDWRDGKFHGWAVPEEKEEEMRKEIGGIEQKTLVSEWSKEFDLDGLLNE</sequence>
<feature type="domain" description="CP-type G" evidence="10">
    <location>
        <begin position="164"/>
        <end position="345"/>
    </location>
</feature>
<feature type="region of interest" description="Disordered" evidence="9">
    <location>
        <begin position="121"/>
        <end position="164"/>
    </location>
</feature>
<keyword evidence="7" id="KW-0342">GTP-binding</keyword>
<reference evidence="11 12" key="1">
    <citation type="submission" date="2018-12" db="EMBL/GenBank/DDBJ databases">
        <authorList>
            <person name="Tiukova I."/>
            <person name="Dainat J."/>
        </authorList>
    </citation>
    <scope>NUCLEOTIDE SEQUENCE [LARGE SCALE GENOMIC DNA]</scope>
</reference>
<dbReference type="InterPro" id="IPR030378">
    <property type="entry name" value="G_CP_dom"/>
</dbReference>
<dbReference type="GO" id="GO:0015031">
    <property type="term" value="P:protein transport"/>
    <property type="evidence" value="ECO:0007669"/>
    <property type="project" value="UniProtKB-KW"/>
</dbReference>
<dbReference type="GO" id="GO:0042273">
    <property type="term" value="P:ribosomal large subunit biogenesis"/>
    <property type="evidence" value="ECO:0007669"/>
    <property type="project" value="UniProtKB-ARBA"/>
</dbReference>
<proteinExistence type="predicted"/>
<keyword evidence="6" id="KW-0653">Protein transport</keyword>
<feature type="compositionally biased region" description="Basic residues" evidence="9">
    <location>
        <begin position="1"/>
        <end position="13"/>
    </location>
</feature>
<evidence type="ECO:0000256" key="3">
    <source>
        <dbReference type="ARBA" id="ARBA00022448"/>
    </source>
</evidence>
<keyword evidence="4" id="KW-0690">Ribosome biogenesis</keyword>
<evidence type="ECO:0000256" key="6">
    <source>
        <dbReference type="ARBA" id="ARBA00022927"/>
    </source>
</evidence>
<dbReference type="PROSITE" id="PS51721">
    <property type="entry name" value="G_CP"/>
    <property type="match status" value="1"/>
</dbReference>
<keyword evidence="5" id="KW-0547">Nucleotide-binding</keyword>
<evidence type="ECO:0000256" key="5">
    <source>
        <dbReference type="ARBA" id="ARBA00022741"/>
    </source>
</evidence>
<evidence type="ECO:0000313" key="11">
    <source>
        <dbReference type="EMBL" id="VEU23011.1"/>
    </source>
</evidence>
<dbReference type="PANTHER" id="PTHR11089:SF30">
    <property type="entry name" value="GUANINE NUCLEOTIDE-BINDING PROTEIN-LIKE 3 HOMOLOG"/>
    <property type="match status" value="1"/>
</dbReference>
<dbReference type="AlphaFoldDB" id="A0A448YQ23"/>
<dbReference type="Gene3D" id="3.40.50.300">
    <property type="entry name" value="P-loop containing nucleotide triphosphate hydrolases"/>
    <property type="match status" value="1"/>
</dbReference>
<dbReference type="GO" id="GO:0006364">
    <property type="term" value="P:rRNA processing"/>
    <property type="evidence" value="ECO:0007669"/>
    <property type="project" value="UniProtKB-ARBA"/>
</dbReference>
<comment type="subcellular location">
    <subcellularLocation>
        <location evidence="2">Nucleus</location>
    </subcellularLocation>
</comment>
<evidence type="ECO:0000256" key="8">
    <source>
        <dbReference type="ARBA" id="ARBA00023242"/>
    </source>
</evidence>
<dbReference type="STRING" id="13370.A0A448YQ23"/>
<gene>
    <name evidence="11" type="ORF">BRENAR_LOCUS3742</name>
</gene>
<dbReference type="InterPro" id="IPR050755">
    <property type="entry name" value="TRAFAC_YlqF/YawG_RiboMat"/>
</dbReference>
<dbReference type="Proteomes" id="UP000290900">
    <property type="component" value="Unassembled WGS sequence"/>
</dbReference>
<dbReference type="PANTHER" id="PTHR11089">
    <property type="entry name" value="GTP-BINDING PROTEIN-RELATED"/>
    <property type="match status" value="1"/>
</dbReference>
<dbReference type="EMBL" id="CAACVR010000034">
    <property type="protein sequence ID" value="VEU23011.1"/>
    <property type="molecule type" value="Genomic_DNA"/>
</dbReference>
<organism evidence="11 12">
    <name type="scientific">Brettanomyces naardenensis</name>
    <name type="common">Yeast</name>
    <dbReference type="NCBI Taxonomy" id="13370"/>
    <lineage>
        <taxon>Eukaryota</taxon>
        <taxon>Fungi</taxon>
        <taxon>Dikarya</taxon>
        <taxon>Ascomycota</taxon>
        <taxon>Saccharomycotina</taxon>
        <taxon>Pichiomycetes</taxon>
        <taxon>Pichiales</taxon>
        <taxon>Pichiaceae</taxon>
        <taxon>Brettanomyces</taxon>
    </lineage>
</organism>
<dbReference type="FunFam" id="1.10.1580.10:FF:000006">
    <property type="entry name" value="Nuclear GTP-binding protein NUG1"/>
    <property type="match status" value="1"/>
</dbReference>
<dbReference type="Gene3D" id="1.10.1580.10">
    <property type="match status" value="1"/>
</dbReference>